<dbReference type="Proteomes" id="UP001551675">
    <property type="component" value="Unassembled WGS sequence"/>
</dbReference>
<sequence length="696" mass="76780">MMSAPPEPEWEALWEALCAEAEAVLDADAVRYEQEWLPDALARVAEWPTEVRRCPDRWFTTRRDRVDLLLALGRVDTQVFCARPPIRSDVSWAVATSEGLDIELPGDEDGPCQLALQVARYVRDSLRRLEAEGAAVLHRLAEQRGPRDPFDEGGLHRFEPGATRYDFSDSVAVSATPPRFSLRYDDWAHMVNGWPYGEWWVDFAWGRIVEVRVGPDDCSLDMLPDPPLVAPSLTYSADLPPAWHDAYGTPTLSGDLVLAACGWGRGTAGETGPALVALDAATGVERFRLRIPVARPGATDCQVGTPYPLPDGRILVPVYQWDASLVVYVLAPDGDIVRVDDLGAGREVELCVFGSDLSVKLWQEPIMAGQDSYVASWVYRARAYRMQCRDLETGTLKWEAPERVLARVADAVVTETAPDGDGSDHGAVLVRAIGDGSVLWRLPPRPVHPERSFSMGTMTVRSLNAERSVVLVDRQRRMTAAAAREEGVAELAMASSLDPDEVDFDELERRWDREHPPPGEELAGYAMADGRELWRFEMCGVVTSIASVWASVFAVVVDDAGRPHLECVDVDGAVPCHAPPVDLADVPGLTVGSGPVTGPRADGDLDGDVNRRSREAMRSAPIITYVDTNRLLLATDTELVCVSTADPRNIFWRLPLPDSPRITRPSPLDRRIATASISYDQGRVYVREHATMWTFE</sequence>
<proteinExistence type="predicted"/>
<evidence type="ECO:0008006" key="3">
    <source>
        <dbReference type="Google" id="ProtNLM"/>
    </source>
</evidence>
<name>A0ABV3GNW7_MICGL</name>
<dbReference type="EMBL" id="JBFALK010000021">
    <property type="protein sequence ID" value="MEV0973335.1"/>
    <property type="molecule type" value="Genomic_DNA"/>
</dbReference>
<gene>
    <name evidence="1" type="ORF">AB0I59_32435</name>
</gene>
<dbReference type="InterPro" id="IPR015943">
    <property type="entry name" value="WD40/YVTN_repeat-like_dom_sf"/>
</dbReference>
<dbReference type="SUPFAM" id="SSF50998">
    <property type="entry name" value="Quinoprotein alcohol dehydrogenase-like"/>
    <property type="match status" value="1"/>
</dbReference>
<reference evidence="1 2" key="1">
    <citation type="submission" date="2024-06" db="EMBL/GenBank/DDBJ databases">
        <title>The Natural Products Discovery Center: Release of the First 8490 Sequenced Strains for Exploring Actinobacteria Biosynthetic Diversity.</title>
        <authorList>
            <person name="Kalkreuter E."/>
            <person name="Kautsar S.A."/>
            <person name="Yang D."/>
            <person name="Bader C.D."/>
            <person name="Teijaro C.N."/>
            <person name="Fluegel L."/>
            <person name="Davis C.M."/>
            <person name="Simpson J.R."/>
            <person name="Lauterbach L."/>
            <person name="Steele A.D."/>
            <person name="Gui C."/>
            <person name="Meng S."/>
            <person name="Li G."/>
            <person name="Viehrig K."/>
            <person name="Ye F."/>
            <person name="Su P."/>
            <person name="Kiefer A.F."/>
            <person name="Nichols A."/>
            <person name="Cepeda A.J."/>
            <person name="Yan W."/>
            <person name="Fan B."/>
            <person name="Jiang Y."/>
            <person name="Adhikari A."/>
            <person name="Zheng C.-J."/>
            <person name="Schuster L."/>
            <person name="Cowan T.M."/>
            <person name="Smanski M.J."/>
            <person name="Chevrette M.G."/>
            <person name="De Carvalho L.P.S."/>
            <person name="Shen B."/>
        </authorList>
    </citation>
    <scope>NUCLEOTIDE SEQUENCE [LARGE SCALE GENOMIC DNA]</scope>
    <source>
        <strain evidence="1 2">NPDC050100</strain>
    </source>
</reference>
<dbReference type="RefSeq" id="WP_061259494.1">
    <property type="nucleotide sequence ID" value="NZ_JBFALK010000021.1"/>
</dbReference>
<keyword evidence="2" id="KW-1185">Reference proteome</keyword>
<evidence type="ECO:0000313" key="2">
    <source>
        <dbReference type="Proteomes" id="UP001551675"/>
    </source>
</evidence>
<accession>A0ABV3GNW7</accession>
<organism evidence="1 2">
    <name type="scientific">Microtetraspora glauca</name>
    <dbReference type="NCBI Taxonomy" id="1996"/>
    <lineage>
        <taxon>Bacteria</taxon>
        <taxon>Bacillati</taxon>
        <taxon>Actinomycetota</taxon>
        <taxon>Actinomycetes</taxon>
        <taxon>Streptosporangiales</taxon>
        <taxon>Streptosporangiaceae</taxon>
        <taxon>Microtetraspora</taxon>
    </lineage>
</organism>
<comment type="caution">
    <text evidence="1">The sequence shown here is derived from an EMBL/GenBank/DDBJ whole genome shotgun (WGS) entry which is preliminary data.</text>
</comment>
<dbReference type="InterPro" id="IPR011047">
    <property type="entry name" value="Quinoprotein_ADH-like_sf"/>
</dbReference>
<dbReference type="Gene3D" id="2.130.10.10">
    <property type="entry name" value="YVTN repeat-like/Quinoprotein amine dehydrogenase"/>
    <property type="match status" value="1"/>
</dbReference>
<protein>
    <recommendedName>
        <fullName evidence="3">PQQ-binding-like beta-propeller repeat protein</fullName>
    </recommendedName>
</protein>
<evidence type="ECO:0000313" key="1">
    <source>
        <dbReference type="EMBL" id="MEV0973335.1"/>
    </source>
</evidence>